<evidence type="ECO:0000313" key="2">
    <source>
        <dbReference type="Proteomes" id="UP000181936"/>
    </source>
</evidence>
<evidence type="ECO:0000313" key="1">
    <source>
        <dbReference type="EMBL" id="APH04890.1"/>
    </source>
</evidence>
<keyword evidence="2" id="KW-1185">Reference proteome</keyword>
<dbReference type="Proteomes" id="UP000181936">
    <property type="component" value="Chromosome"/>
</dbReference>
<dbReference type="KEGG" id="bwh:A9C19_09085"/>
<dbReference type="AlphaFoldDB" id="A0A1L3MR87"/>
<proteinExistence type="predicted"/>
<name>A0A1L3MR87_9BACI</name>
<dbReference type="OrthoDB" id="2454846at2"/>
<protein>
    <submittedName>
        <fullName evidence="1">Uncharacterized protein</fullName>
    </submittedName>
</protein>
<sequence>MLSKIKKVKLNSEGKKPNYKVLLECPNGNELFIHFDYTRETKSFGPITVNYNGESQGTKLAWYTSKIEKLTVGNFLESIAKKINKKYGYELQK</sequence>
<reference evidence="1 2" key="1">
    <citation type="journal article" date="2016" name="Sci. Rep.">
        <title>Complete genome sequence and transcriptomic analysis of a novel marine strain Bacillus weihaiensis reveals the mechanism of brown algae degradation.</title>
        <authorList>
            <person name="Zhu Y."/>
            <person name="Chen P."/>
            <person name="Bao Y."/>
            <person name="Men Y."/>
            <person name="Zeng Y."/>
            <person name="Yang J."/>
            <person name="Sun J."/>
            <person name="Sun Y."/>
        </authorList>
    </citation>
    <scope>NUCLEOTIDE SEQUENCE [LARGE SCALE GENOMIC DNA]</scope>
    <source>
        <strain evidence="1 2">Alg07</strain>
    </source>
</reference>
<dbReference type="RefSeq" id="WP_072579685.1">
    <property type="nucleotide sequence ID" value="NZ_CP016020.1"/>
</dbReference>
<accession>A0A1L3MR87</accession>
<gene>
    <name evidence="1" type="ORF">A9C19_09085</name>
</gene>
<dbReference type="EMBL" id="CP016020">
    <property type="protein sequence ID" value="APH04890.1"/>
    <property type="molecule type" value="Genomic_DNA"/>
</dbReference>
<organism evidence="1 2">
    <name type="scientific">Bacillus weihaiensis</name>
    <dbReference type="NCBI Taxonomy" id="1547283"/>
    <lineage>
        <taxon>Bacteria</taxon>
        <taxon>Bacillati</taxon>
        <taxon>Bacillota</taxon>
        <taxon>Bacilli</taxon>
        <taxon>Bacillales</taxon>
        <taxon>Bacillaceae</taxon>
        <taxon>Bacillus</taxon>
    </lineage>
</organism>